<dbReference type="Gene3D" id="2.120.10.80">
    <property type="entry name" value="Kelch-type beta propeller"/>
    <property type="match status" value="1"/>
</dbReference>
<comment type="caution">
    <text evidence="1">The sequence shown here is derived from an EMBL/GenBank/DDBJ whole genome shotgun (WGS) entry which is preliminary data.</text>
</comment>
<dbReference type="InterPro" id="IPR015915">
    <property type="entry name" value="Kelch-typ_b-propeller"/>
</dbReference>
<proteinExistence type="predicted"/>
<accession>X1BAY8</accession>
<organism evidence="1">
    <name type="scientific">marine sediment metagenome</name>
    <dbReference type="NCBI Taxonomy" id="412755"/>
    <lineage>
        <taxon>unclassified sequences</taxon>
        <taxon>metagenomes</taxon>
        <taxon>ecological metagenomes</taxon>
    </lineage>
</organism>
<reference evidence="1" key="1">
    <citation type="journal article" date="2014" name="Front. Microbiol.">
        <title>High frequency of phylogenetically diverse reductive dehalogenase-homologous genes in deep subseafloor sedimentary metagenomes.</title>
        <authorList>
            <person name="Kawai M."/>
            <person name="Futagami T."/>
            <person name="Toyoda A."/>
            <person name="Takaki Y."/>
            <person name="Nishi S."/>
            <person name="Hori S."/>
            <person name="Arai W."/>
            <person name="Tsubouchi T."/>
            <person name="Morono Y."/>
            <person name="Uchiyama I."/>
            <person name="Ito T."/>
            <person name="Fujiyama A."/>
            <person name="Inagaki F."/>
            <person name="Takami H."/>
        </authorList>
    </citation>
    <scope>NUCLEOTIDE SEQUENCE</scope>
    <source>
        <strain evidence="1">Expedition CK06-06</strain>
    </source>
</reference>
<gene>
    <name evidence="1" type="ORF">S01H4_40655</name>
</gene>
<sequence length="289" mass="32789">VPVTSNKTYPGLLHTVRVVETAVIADLDEIPANKWVRVETTGNAPNKVFHGAATIAPERDEVFFFGADTHDDDYDNGVFRLDLKSLKWSRDYEADPTADYTITPEGYTITTSGRPWAMHTFDSWDYDPVSRKLVAVGSPDHAYKIFTDFRKKGLSNKSRTKPATWLYDPDTTTWELVRTNSPRLFAYALVWDPVGKQFIGHDGVRTYHYDAKNRKWVTYKAPSVKGWHRKMVFDTFADRVLTLGHNGGSSVLFSYDRVTHKWEVVQTIGTTLPANGAALAYDSYNHVML</sequence>
<dbReference type="AlphaFoldDB" id="X1BAY8"/>
<evidence type="ECO:0000313" key="1">
    <source>
        <dbReference type="EMBL" id="GAG93024.1"/>
    </source>
</evidence>
<name>X1BAY8_9ZZZZ</name>
<dbReference type="EMBL" id="BART01022165">
    <property type="protein sequence ID" value="GAG93024.1"/>
    <property type="molecule type" value="Genomic_DNA"/>
</dbReference>
<protein>
    <submittedName>
        <fullName evidence="1">Uncharacterized protein</fullName>
    </submittedName>
</protein>
<feature type="non-terminal residue" evidence="1">
    <location>
        <position position="289"/>
    </location>
</feature>
<dbReference type="SUPFAM" id="SSF117281">
    <property type="entry name" value="Kelch motif"/>
    <property type="match status" value="1"/>
</dbReference>
<feature type="non-terminal residue" evidence="1">
    <location>
        <position position="1"/>
    </location>
</feature>